<organism evidence="2 3">
    <name type="scientific">Natronomonas aquatica</name>
    <dbReference type="NCBI Taxonomy" id="2841590"/>
    <lineage>
        <taxon>Archaea</taxon>
        <taxon>Methanobacteriati</taxon>
        <taxon>Methanobacteriota</taxon>
        <taxon>Stenosarchaea group</taxon>
        <taxon>Halobacteria</taxon>
        <taxon>Halobacteriales</taxon>
        <taxon>Natronomonadaceae</taxon>
        <taxon>Natronomonas</taxon>
    </lineage>
</organism>
<proteinExistence type="predicted"/>
<evidence type="ECO:0000259" key="1">
    <source>
        <dbReference type="Pfam" id="PF00582"/>
    </source>
</evidence>
<accession>A0A9R1CT09</accession>
<dbReference type="RefSeq" id="WP_256029403.1">
    <property type="nucleotide sequence ID" value="NZ_JAHLKM010000007.1"/>
</dbReference>
<comment type="caution">
    <text evidence="2">The sequence shown here is derived from an EMBL/GenBank/DDBJ whole genome shotgun (WGS) entry which is preliminary data.</text>
</comment>
<dbReference type="Gene3D" id="3.40.50.620">
    <property type="entry name" value="HUPs"/>
    <property type="match status" value="1"/>
</dbReference>
<dbReference type="Proteomes" id="UP001139494">
    <property type="component" value="Unassembled WGS sequence"/>
</dbReference>
<name>A0A9R1CT09_9EURY</name>
<keyword evidence="3" id="KW-1185">Reference proteome</keyword>
<dbReference type="Pfam" id="PF00582">
    <property type="entry name" value="Usp"/>
    <property type="match status" value="1"/>
</dbReference>
<protein>
    <submittedName>
        <fullName evidence="2">Universal stress protein</fullName>
    </submittedName>
</protein>
<evidence type="ECO:0000313" key="2">
    <source>
        <dbReference type="EMBL" id="MCQ4333380.1"/>
    </source>
</evidence>
<sequence>MEYFVATDGSAVSELAIEHAASDPSVRGTPLEIVHVLTPNAELVVGLKRLGGEKAIQRGKRTLN</sequence>
<dbReference type="SUPFAM" id="SSF52402">
    <property type="entry name" value="Adenine nucleotide alpha hydrolases-like"/>
    <property type="match status" value="1"/>
</dbReference>
<dbReference type="InterPro" id="IPR006016">
    <property type="entry name" value="UspA"/>
</dbReference>
<dbReference type="InterPro" id="IPR014729">
    <property type="entry name" value="Rossmann-like_a/b/a_fold"/>
</dbReference>
<feature type="domain" description="UspA" evidence="1">
    <location>
        <begin position="5"/>
        <end position="54"/>
    </location>
</feature>
<dbReference type="EMBL" id="JAHLKM010000007">
    <property type="protein sequence ID" value="MCQ4333380.1"/>
    <property type="molecule type" value="Genomic_DNA"/>
</dbReference>
<dbReference type="AlphaFoldDB" id="A0A9R1CT09"/>
<gene>
    <name evidence="2" type="ORF">KM295_07780</name>
</gene>
<reference evidence="2" key="1">
    <citation type="journal article" date="2023" name="Front. Microbiol.">
        <title>Genomic-based phylogenetic and metabolic analyses of the genus Natronomonas, and description of Natronomonas aquatica sp. nov.</title>
        <authorList>
            <person name="Garcia-Roldan A."/>
            <person name="Duran-Viseras A."/>
            <person name="de la Haba R.R."/>
            <person name="Corral P."/>
            <person name="Sanchez-Porro C."/>
            <person name="Ventosa A."/>
        </authorList>
    </citation>
    <scope>NUCLEOTIDE SEQUENCE</scope>
    <source>
        <strain evidence="2">F2-12</strain>
    </source>
</reference>
<evidence type="ECO:0000313" key="3">
    <source>
        <dbReference type="Proteomes" id="UP001139494"/>
    </source>
</evidence>